<reference evidence="6 7" key="1">
    <citation type="submission" date="2020-11" db="EMBL/GenBank/DDBJ databases">
        <title>Carbohydrate-dependent, anaerobic sulfur respiration: A novel catabolism in halophilic archaea.</title>
        <authorList>
            <person name="Sorokin D.Y."/>
            <person name="Messina E."/>
            <person name="Smedile F."/>
            <person name="La Cono V."/>
            <person name="Hallsworth J.E."/>
            <person name="Yakimov M.M."/>
        </authorList>
    </citation>
    <scope>NUCLEOTIDE SEQUENCE [LARGE SCALE GENOMIC DNA]</scope>
    <source>
        <strain evidence="6 7">HSR-Est</strain>
    </source>
</reference>
<evidence type="ECO:0000313" key="6">
    <source>
        <dbReference type="EMBL" id="QSG13734.1"/>
    </source>
</evidence>
<keyword evidence="6" id="KW-0347">Helicase</keyword>
<sequence>MKFFDRNTNPERIDDSVEPVVKGLLENKQLFNEDADDRPYVTEAIKYTADKQDRRKTTPYDGDNQFVSNIIDIFGFDPLDFQVECWKTVDQLDQKRRQTGNQQAGVFSAPTGFGKTEAFLGPLYQLLRSDRQDSTIIVYPRRALLQNQLQRVLQHLDTMRGEGPSNLSVGVYIGGMPYEIGDVEDNSTCFDRSGGTARFKLANCWCSDDEDIHSFEFYGTSREYTLKCENNPDHSFTDRELVLPRKEITRDTPDIILTTLESLELFALKPNYNIIDEVDSIVLDEVHLYTGLRGAHTAKIIENINEITEQPLLWLGASATIDNPSRFAKKLFDLPANSIEAIEPPESDYKEEHGDQEHYYFMISPDDGPGASPMMIQQTMMLGHSLLQQRDGKRGKILSFIDSISQINQKLAQLEDADHSDKRKLWEYHRSGEGYENWEVVADEMGYEFLENDLRFEPVYSDAGFDAEAAGQSDILLSTSFLEVGIDVGDINIVSQYRTPQDLSSFIQRTGRAAREEDMDSHIFVYLSNFTGDANMFYRAERFLGSELRTPLKTDNKVVEWIHEQLGEFYQITSGIAERRMRSPREEELAFFEEFVRDAMECEEFYRFLTEPGEFLSTELGIGGHLDQPLLSEEPVRVVESALDAKDRSLSEDFEEIEEYVDIQGDEVIRGENAFDEYLSHIQERVLEQIQTYLEKLEEYETVLEEHGQLDDHSQREIVREELDAAREQVTDYRSLSAEERVERYNKILADITQQAAYLMGMRASADRHAEDGVSEVGLGKIDDLQEAVTMLAGLAGDERLEQLSQERRQVYYLKQTVEQLKDYRDLDSDEKYRNNKPFLSVWYVKNLLRAAYYFERFLNVEGRSLGEVWYVPPNYFESSGQYLTVFRGESDLDGSEESIDSIVHSYAPYRSEYQQKTGKSQLFMPDTEVVESSTEDSDSTVQFDFSSVPTDDQPNMAVPESITLDEVTDLSDTASNIVRYCPECLQIISNIDSCLEHNDRAYGKIHSDPQVKTVLRDREVESQRGALSLCNVTGDVLLEGVTLNITPATYKGPGIGYVWADEDRIEREIESPSRPLGFTLDTRGVSLDVGSFLRTLDEDVRNEISKYKDLDEVEFEYLGYHTAAHLLMQLVSDVSGVNQTMLFYGIDTVREEVFVFERTEGGQGIVDLFYEELQADPGNVLEALNRTVFNPQVINERLWADSDVLADLPPKRAPDESEARTIVSEHVDIPYSDVQDRITQEFLSTADRADQLGQTLGSDSLLVPYRVKHEIASAQMEGEEELPRDRLEELDIDLDTHAESIKSLFFSPDIDGCVENLHLSECISGHAQEDSLSYVLLERLYDHLIEQSPVAEAKEQIFNREQLPAAELNDTNIFLTF</sequence>
<dbReference type="Pfam" id="PF00270">
    <property type="entry name" value="DEAD"/>
    <property type="match status" value="2"/>
</dbReference>
<feature type="domain" description="Helicase ATP-binding" evidence="4">
    <location>
        <begin position="96"/>
        <end position="339"/>
    </location>
</feature>
<protein>
    <submittedName>
        <fullName evidence="6">Distinct helicase family with a unique C-terminal domain including a metal-binding cysteine cluster</fullName>
    </submittedName>
</protein>
<name>A0A897NMS0_9EURY</name>
<dbReference type="InterPro" id="IPR011545">
    <property type="entry name" value="DEAD/DEAH_box_helicase_dom"/>
</dbReference>
<accession>A0A897NMS0</accession>
<dbReference type="GO" id="GO:0004386">
    <property type="term" value="F:helicase activity"/>
    <property type="evidence" value="ECO:0007669"/>
    <property type="project" value="UniProtKB-KW"/>
</dbReference>
<keyword evidence="3" id="KW-0175">Coiled coil</keyword>
<dbReference type="GO" id="GO:0005524">
    <property type="term" value="F:ATP binding"/>
    <property type="evidence" value="ECO:0007669"/>
    <property type="project" value="UniProtKB-KW"/>
</dbReference>
<dbReference type="GO" id="GO:0016887">
    <property type="term" value="F:ATP hydrolysis activity"/>
    <property type="evidence" value="ECO:0007669"/>
    <property type="project" value="TreeGrafter"/>
</dbReference>
<dbReference type="InterPro" id="IPR001650">
    <property type="entry name" value="Helicase_C-like"/>
</dbReference>
<evidence type="ECO:0000313" key="7">
    <source>
        <dbReference type="Proteomes" id="UP000663292"/>
    </source>
</evidence>
<dbReference type="GO" id="GO:0140097">
    <property type="term" value="F:catalytic activity, acting on DNA"/>
    <property type="evidence" value="ECO:0007669"/>
    <property type="project" value="UniProtKB-ARBA"/>
</dbReference>
<dbReference type="InterPro" id="IPR027417">
    <property type="entry name" value="P-loop_NTPase"/>
</dbReference>
<dbReference type="Proteomes" id="UP000663292">
    <property type="component" value="Chromosome"/>
</dbReference>
<dbReference type="Gene3D" id="3.40.50.300">
    <property type="entry name" value="P-loop containing nucleotide triphosphate hydrolases"/>
    <property type="match status" value="2"/>
</dbReference>
<gene>
    <name evidence="6" type="ORF">HSEST_0178</name>
</gene>
<proteinExistence type="predicted"/>
<keyword evidence="7" id="KW-1185">Reference proteome</keyword>
<evidence type="ECO:0000256" key="3">
    <source>
        <dbReference type="SAM" id="Coils"/>
    </source>
</evidence>
<dbReference type="PANTHER" id="PTHR47962">
    <property type="entry name" value="ATP-DEPENDENT HELICASE LHR-RELATED-RELATED"/>
    <property type="match status" value="1"/>
</dbReference>
<dbReference type="Pfam" id="PF00271">
    <property type="entry name" value="Helicase_C"/>
    <property type="match status" value="1"/>
</dbReference>
<dbReference type="SMART" id="SM00487">
    <property type="entry name" value="DEXDc"/>
    <property type="match status" value="1"/>
</dbReference>
<dbReference type="SMART" id="SM00490">
    <property type="entry name" value="HELICc"/>
    <property type="match status" value="1"/>
</dbReference>
<dbReference type="SUPFAM" id="SSF52540">
    <property type="entry name" value="P-loop containing nucleoside triphosphate hydrolases"/>
    <property type="match status" value="1"/>
</dbReference>
<feature type="coiled-coil region" evidence="3">
    <location>
        <begin position="683"/>
        <end position="736"/>
    </location>
</feature>
<dbReference type="PANTHER" id="PTHR47962:SF5">
    <property type="entry name" value="ATP-DEPENDENT HELICASE LHR-RELATED"/>
    <property type="match status" value="1"/>
</dbReference>
<keyword evidence="6" id="KW-0378">Hydrolase</keyword>
<dbReference type="RefSeq" id="WP_229121690.1">
    <property type="nucleotide sequence ID" value="NZ_CP064791.1"/>
</dbReference>
<evidence type="ECO:0000259" key="5">
    <source>
        <dbReference type="PROSITE" id="PS51194"/>
    </source>
</evidence>
<dbReference type="GO" id="GO:0003677">
    <property type="term" value="F:DNA binding"/>
    <property type="evidence" value="ECO:0007669"/>
    <property type="project" value="TreeGrafter"/>
</dbReference>
<dbReference type="InterPro" id="IPR014001">
    <property type="entry name" value="Helicase_ATP-bd"/>
</dbReference>
<dbReference type="EMBL" id="CP064791">
    <property type="protein sequence ID" value="QSG13734.1"/>
    <property type="molecule type" value="Genomic_DNA"/>
</dbReference>
<dbReference type="GeneID" id="68856820"/>
<feature type="domain" description="Helicase C-terminal" evidence="5">
    <location>
        <begin position="406"/>
        <end position="560"/>
    </location>
</feature>
<keyword evidence="1" id="KW-0547">Nucleotide-binding</keyword>
<dbReference type="PROSITE" id="PS51192">
    <property type="entry name" value="HELICASE_ATP_BIND_1"/>
    <property type="match status" value="1"/>
</dbReference>
<evidence type="ECO:0000256" key="1">
    <source>
        <dbReference type="ARBA" id="ARBA00022741"/>
    </source>
</evidence>
<organism evidence="6 7">
    <name type="scientific">Halapricum desulfuricans</name>
    <dbReference type="NCBI Taxonomy" id="2841257"/>
    <lineage>
        <taxon>Archaea</taxon>
        <taxon>Methanobacteriati</taxon>
        <taxon>Methanobacteriota</taxon>
        <taxon>Stenosarchaea group</taxon>
        <taxon>Halobacteria</taxon>
        <taxon>Halobacteriales</taxon>
        <taxon>Haloarculaceae</taxon>
        <taxon>Halapricum</taxon>
    </lineage>
</organism>
<evidence type="ECO:0000259" key="4">
    <source>
        <dbReference type="PROSITE" id="PS51192"/>
    </source>
</evidence>
<dbReference type="PROSITE" id="PS51194">
    <property type="entry name" value="HELICASE_CTER"/>
    <property type="match status" value="1"/>
</dbReference>
<evidence type="ECO:0000256" key="2">
    <source>
        <dbReference type="ARBA" id="ARBA00022840"/>
    </source>
</evidence>
<dbReference type="InterPro" id="IPR052511">
    <property type="entry name" value="ATP-dep_Helicase"/>
</dbReference>
<keyword evidence="2" id="KW-0067">ATP-binding</keyword>